<keyword evidence="5" id="KW-0010">Activator</keyword>
<reference evidence="7 8" key="1">
    <citation type="submission" date="2019-05" db="EMBL/GenBank/DDBJ databases">
        <title>Another draft genome of Portunus trituberculatus and its Hox gene families provides insights of decapod evolution.</title>
        <authorList>
            <person name="Jeong J.-H."/>
            <person name="Song I."/>
            <person name="Kim S."/>
            <person name="Choi T."/>
            <person name="Kim D."/>
            <person name="Ryu S."/>
            <person name="Kim W."/>
        </authorList>
    </citation>
    <scope>NUCLEOTIDE SEQUENCE [LARGE SCALE GENOMIC DNA]</scope>
    <source>
        <tissue evidence="7">Muscle</tissue>
    </source>
</reference>
<evidence type="ECO:0000256" key="6">
    <source>
        <dbReference type="SAM" id="MobiDB-lite"/>
    </source>
</evidence>
<evidence type="ECO:0000256" key="2">
    <source>
        <dbReference type="ARBA" id="ARBA00023015"/>
    </source>
</evidence>
<evidence type="ECO:0000313" key="8">
    <source>
        <dbReference type="Proteomes" id="UP000324222"/>
    </source>
</evidence>
<dbReference type="GO" id="GO:0003712">
    <property type="term" value="F:transcription coregulator activity"/>
    <property type="evidence" value="ECO:0007669"/>
    <property type="project" value="InterPro"/>
</dbReference>
<evidence type="ECO:0000313" key="7">
    <source>
        <dbReference type="EMBL" id="MPC59994.1"/>
    </source>
</evidence>
<dbReference type="GO" id="GO:0006357">
    <property type="term" value="P:regulation of transcription by RNA polymerase II"/>
    <property type="evidence" value="ECO:0007669"/>
    <property type="project" value="InterPro"/>
</dbReference>
<dbReference type="GO" id="GO:0016592">
    <property type="term" value="C:mediator complex"/>
    <property type="evidence" value="ECO:0007669"/>
    <property type="project" value="InterPro"/>
</dbReference>
<evidence type="ECO:0000256" key="3">
    <source>
        <dbReference type="ARBA" id="ARBA00023163"/>
    </source>
</evidence>
<comment type="caution">
    <text evidence="7">The sequence shown here is derived from an EMBL/GenBank/DDBJ whole genome shotgun (WGS) entry which is preliminary data.</text>
</comment>
<dbReference type="Proteomes" id="UP000324222">
    <property type="component" value="Unassembled WGS sequence"/>
</dbReference>
<keyword evidence="2 5" id="KW-0805">Transcription regulation</keyword>
<evidence type="ECO:0000256" key="1">
    <source>
        <dbReference type="ARBA" id="ARBA00004123"/>
    </source>
</evidence>
<accession>A0A5B7GTV0</accession>
<feature type="region of interest" description="Disordered" evidence="6">
    <location>
        <begin position="1"/>
        <end position="26"/>
    </location>
</feature>
<comment type="subcellular location">
    <subcellularLocation>
        <location evidence="1 5">Nucleus</location>
    </subcellularLocation>
</comment>
<dbReference type="InterPro" id="IPR019403">
    <property type="entry name" value="Mediator_Med19_met"/>
</dbReference>
<dbReference type="AlphaFoldDB" id="A0A5B7GTV0"/>
<name>A0A5B7GTV0_PORTR</name>
<comment type="function">
    <text evidence="5">Component of the Mediator complex, a coactivator involved in the regulated transcription of nearly all RNA polymerase II-dependent genes. Mediator functions as a bridge to convey information from gene-specific regulatory proteins to the basal RNA polymerase II transcription machinery. Mediator is recruited to promoters by direct interactions with regulatory proteins and serves as a scaffold for the assembly of a functional preinitiation complex with RNA polymerase II and the general transcription factors.</text>
</comment>
<evidence type="ECO:0000256" key="4">
    <source>
        <dbReference type="ARBA" id="ARBA00023242"/>
    </source>
</evidence>
<evidence type="ECO:0000256" key="5">
    <source>
        <dbReference type="RuleBase" id="RU364151"/>
    </source>
</evidence>
<proteinExistence type="inferred from homology"/>
<protein>
    <recommendedName>
        <fullName evidence="5">Mediator of RNA polymerase II transcription subunit 19</fullName>
    </recommendedName>
    <alternativeName>
        <fullName evidence="5">Mediator complex subunit 19</fullName>
    </alternativeName>
</protein>
<keyword evidence="3 5" id="KW-0804">Transcription</keyword>
<gene>
    <name evidence="7" type="primary">MED19_0</name>
    <name evidence="5" type="synonym">MED19</name>
    <name evidence="7" type="ORF">E2C01_054028</name>
</gene>
<organism evidence="7 8">
    <name type="scientific">Portunus trituberculatus</name>
    <name type="common">Swimming crab</name>
    <name type="synonym">Neptunus trituberculatus</name>
    <dbReference type="NCBI Taxonomy" id="210409"/>
    <lineage>
        <taxon>Eukaryota</taxon>
        <taxon>Metazoa</taxon>
        <taxon>Ecdysozoa</taxon>
        <taxon>Arthropoda</taxon>
        <taxon>Crustacea</taxon>
        <taxon>Multicrustacea</taxon>
        <taxon>Malacostraca</taxon>
        <taxon>Eumalacostraca</taxon>
        <taxon>Eucarida</taxon>
        <taxon>Decapoda</taxon>
        <taxon>Pleocyemata</taxon>
        <taxon>Brachyura</taxon>
        <taxon>Eubrachyura</taxon>
        <taxon>Portunoidea</taxon>
        <taxon>Portunidae</taxon>
        <taxon>Portuninae</taxon>
        <taxon>Portunus</taxon>
    </lineage>
</organism>
<sequence length="131" mass="14997">MFPAIQPTAQTKQLDLKHHGTPQLTHTTQYPPNKLNWCHPTWCTYSQHNLGSPKEGQINLNNELNHYPTPISDHVFGTLCFSSSHFFLSGENNPYDPATENELTGANNLMAHFNLEHSYNKFTGKKNYYYA</sequence>
<comment type="subunit">
    <text evidence="5">Component of the Mediator complex.</text>
</comment>
<comment type="similarity">
    <text evidence="5">Belongs to the Mediator complex subunit 19 family.</text>
</comment>
<keyword evidence="8" id="KW-1185">Reference proteome</keyword>
<dbReference type="Pfam" id="PF10278">
    <property type="entry name" value="Med19"/>
    <property type="match status" value="1"/>
</dbReference>
<dbReference type="EMBL" id="VSRR010017062">
    <property type="protein sequence ID" value="MPC59994.1"/>
    <property type="molecule type" value="Genomic_DNA"/>
</dbReference>
<keyword evidence="4 5" id="KW-0539">Nucleus</keyword>